<keyword evidence="5" id="KW-0963">Cytoplasm</keyword>
<dbReference type="InterPro" id="IPR055089">
    <property type="entry name" value="COP9_N"/>
</dbReference>
<accession>A0AA38S2E0</accession>
<dbReference type="PANTHER" id="PTHR10758:SF1">
    <property type="entry name" value="COP9 SIGNALOSOME COMPLEX SUBUNIT 3"/>
    <property type="match status" value="1"/>
</dbReference>
<dbReference type="InterPro" id="IPR000717">
    <property type="entry name" value="PCI_dom"/>
</dbReference>
<evidence type="ECO:0000256" key="1">
    <source>
        <dbReference type="ARBA" id="ARBA00004123"/>
    </source>
</evidence>
<comment type="subcellular location">
    <subcellularLocation>
        <location evidence="2">Cytoplasm</location>
    </subcellularLocation>
    <subcellularLocation>
        <location evidence="1">Nucleus</location>
    </subcellularLocation>
</comment>
<protein>
    <recommendedName>
        <fullName evidence="4">COP9 signalosome complex subunit 3</fullName>
    </recommendedName>
</protein>
<dbReference type="InterPro" id="IPR050756">
    <property type="entry name" value="CSN3"/>
</dbReference>
<feature type="domain" description="PCI" evidence="9">
    <location>
        <begin position="229"/>
        <end position="410"/>
    </location>
</feature>
<dbReference type="Pfam" id="PF22788">
    <property type="entry name" value="COP9_hel_rpt"/>
    <property type="match status" value="1"/>
</dbReference>
<evidence type="ECO:0000256" key="5">
    <source>
        <dbReference type="ARBA" id="ARBA00022490"/>
    </source>
</evidence>
<dbReference type="GO" id="GO:0005737">
    <property type="term" value="C:cytoplasm"/>
    <property type="evidence" value="ECO:0007669"/>
    <property type="project" value="UniProtKB-SubCell"/>
</dbReference>
<evidence type="ECO:0000259" key="9">
    <source>
        <dbReference type="PROSITE" id="PS50250"/>
    </source>
</evidence>
<evidence type="ECO:0000256" key="6">
    <source>
        <dbReference type="ARBA" id="ARBA00022790"/>
    </source>
</evidence>
<evidence type="ECO:0000256" key="2">
    <source>
        <dbReference type="ARBA" id="ARBA00004496"/>
    </source>
</evidence>
<name>A0AA38S2E0_9PEZI</name>
<comment type="similarity">
    <text evidence="3">Belongs to the CSN3 family.</text>
</comment>
<comment type="caution">
    <text evidence="10">The sequence shown here is derived from an EMBL/GenBank/DDBJ whole genome shotgun (WGS) entry which is preliminary data.</text>
</comment>
<keyword evidence="6" id="KW-0736">Signalosome</keyword>
<feature type="region of interest" description="Disordered" evidence="8">
    <location>
        <begin position="453"/>
        <end position="477"/>
    </location>
</feature>
<dbReference type="EMBL" id="JANBVN010000004">
    <property type="protein sequence ID" value="KAJ9165342.1"/>
    <property type="molecule type" value="Genomic_DNA"/>
</dbReference>
<keyword evidence="11" id="KW-1185">Reference proteome</keyword>
<dbReference type="AlphaFoldDB" id="A0AA38S2E0"/>
<dbReference type="Proteomes" id="UP001174691">
    <property type="component" value="Unassembled WGS sequence"/>
</dbReference>
<dbReference type="GO" id="GO:0008180">
    <property type="term" value="C:COP9 signalosome"/>
    <property type="evidence" value="ECO:0007669"/>
    <property type="project" value="UniProtKB-KW"/>
</dbReference>
<organism evidence="10 11">
    <name type="scientific">Coniochaeta hoffmannii</name>
    <dbReference type="NCBI Taxonomy" id="91930"/>
    <lineage>
        <taxon>Eukaryota</taxon>
        <taxon>Fungi</taxon>
        <taxon>Dikarya</taxon>
        <taxon>Ascomycota</taxon>
        <taxon>Pezizomycotina</taxon>
        <taxon>Sordariomycetes</taxon>
        <taxon>Sordariomycetidae</taxon>
        <taxon>Coniochaetales</taxon>
        <taxon>Coniochaetaceae</taxon>
        <taxon>Coniochaeta</taxon>
    </lineage>
</organism>
<evidence type="ECO:0000256" key="3">
    <source>
        <dbReference type="ARBA" id="ARBA00007084"/>
    </source>
</evidence>
<sequence>MDQIASVLLSFPPSHELRSNNEYNDAAKTHVRQLNQLKQREPELLATHAPQLLQHVDAAINSISYAYLLSAIYHSDTKNSHLPDDLAECTATFLLTFDARQIRYAGGPFSSILDFVQTGQLLPASIAVELLASALLRLDPTGSMFTSHHLPLVILAYQTRNTQQILPLISKSIVFYPGMRGQTETRPLCDMRLASSAYISIESGMTGRVSSAEVMEYDLVCGLVHLYHRDWASAAAALERVVTFPTRDGGCSTIMVQAHHKWILVNLLATGLLRSTASVAPYVQRSLATLSKPYVELAKAFEKGALEGGAEALRAEAEAGATYWAEDRNDGLVREVLAHYQRHHILRLREVYSKIGLEDIRTLTHSAETGKPLDTTSEVEALLRDMIARGLLAGVVEPQGHLTFLPEGEELTEAQFAAELEKSAQHIRDLAPVVRATDERLATSRDYVKHLVKQQNKKEDGAGGRTSKSTSWDMGFDSQIEDEDLMTGLQVAGA</sequence>
<evidence type="ECO:0000313" key="10">
    <source>
        <dbReference type="EMBL" id="KAJ9165342.1"/>
    </source>
</evidence>
<dbReference type="PANTHER" id="PTHR10758">
    <property type="entry name" value="26S PROTEASOME NON-ATPASE REGULATORY SUBUNIT 3/COP9 SIGNALOSOME COMPLEX SUBUNIT 3"/>
    <property type="match status" value="1"/>
</dbReference>
<keyword evidence="7" id="KW-0539">Nucleus</keyword>
<dbReference type="PROSITE" id="PS50250">
    <property type="entry name" value="PCI"/>
    <property type="match status" value="1"/>
</dbReference>
<evidence type="ECO:0000256" key="4">
    <source>
        <dbReference type="ARBA" id="ARBA00014878"/>
    </source>
</evidence>
<evidence type="ECO:0000256" key="8">
    <source>
        <dbReference type="SAM" id="MobiDB-lite"/>
    </source>
</evidence>
<evidence type="ECO:0000256" key="7">
    <source>
        <dbReference type="ARBA" id="ARBA00023242"/>
    </source>
</evidence>
<gene>
    <name evidence="10" type="ORF">NKR19_g514</name>
</gene>
<dbReference type="GO" id="GO:0006511">
    <property type="term" value="P:ubiquitin-dependent protein catabolic process"/>
    <property type="evidence" value="ECO:0007669"/>
    <property type="project" value="TreeGrafter"/>
</dbReference>
<proteinExistence type="inferred from homology"/>
<reference evidence="10" key="1">
    <citation type="submission" date="2022-07" db="EMBL/GenBank/DDBJ databases">
        <title>Fungi with potential for degradation of polypropylene.</title>
        <authorList>
            <person name="Gostincar C."/>
        </authorList>
    </citation>
    <scope>NUCLEOTIDE SEQUENCE</scope>
    <source>
        <strain evidence="10">EXF-13287</strain>
    </source>
</reference>
<evidence type="ECO:0000313" key="11">
    <source>
        <dbReference type="Proteomes" id="UP001174691"/>
    </source>
</evidence>